<dbReference type="GO" id="GO:0031177">
    <property type="term" value="F:phosphopantetheine binding"/>
    <property type="evidence" value="ECO:0007669"/>
    <property type="project" value="InterPro"/>
</dbReference>
<dbReference type="InterPro" id="IPR020806">
    <property type="entry name" value="PKS_PP-bd"/>
</dbReference>
<dbReference type="AlphaFoldDB" id="X2CTY2"/>
<proteinExistence type="predicted"/>
<dbReference type="GO" id="GO:0017000">
    <property type="term" value="P:antibiotic biosynthetic process"/>
    <property type="evidence" value="ECO:0007669"/>
    <property type="project" value="UniProtKB-ARBA"/>
</dbReference>
<dbReference type="SUPFAM" id="SSF47336">
    <property type="entry name" value="ACP-like"/>
    <property type="match status" value="1"/>
</dbReference>
<keyword evidence="2" id="KW-0597">Phosphoprotein</keyword>
<organism evidence="4">
    <name type="scientific">Streptomyces sp. MK498-98F14</name>
    <dbReference type="NCBI Taxonomy" id="1414447"/>
    <lineage>
        <taxon>Bacteria</taxon>
        <taxon>Bacillati</taxon>
        <taxon>Actinomycetota</taxon>
        <taxon>Actinomycetes</taxon>
        <taxon>Kitasatosporales</taxon>
        <taxon>Streptomycetaceae</taxon>
        <taxon>Streptomyces</taxon>
    </lineage>
</organism>
<reference evidence="4" key="2">
    <citation type="journal article" date="2014" name="BMC Microbiol.">
        <title>Identification and characterization of the biosynthetic gene cluster of polyoxypeptin A, a potent apoptosis inducer.</title>
        <authorList>
            <person name="Du Y."/>
            <person name="Wang Y."/>
            <person name="Huang T."/>
            <person name="Tao M."/>
            <person name="Deng Z."/>
            <person name="Lin S."/>
        </authorList>
    </citation>
    <scope>NUCLEOTIDE SEQUENCE</scope>
    <source>
        <strain evidence="4">MK498-98F14</strain>
    </source>
</reference>
<evidence type="ECO:0000256" key="1">
    <source>
        <dbReference type="ARBA" id="ARBA00022450"/>
    </source>
</evidence>
<name>X2CTY2_9ACTN</name>
<evidence type="ECO:0000256" key="2">
    <source>
        <dbReference type="ARBA" id="ARBA00022553"/>
    </source>
</evidence>
<evidence type="ECO:0000313" key="4">
    <source>
        <dbReference type="EMBL" id="AGZ15456.1"/>
    </source>
</evidence>
<dbReference type="InterPro" id="IPR036736">
    <property type="entry name" value="ACP-like_sf"/>
</dbReference>
<dbReference type="EMBL" id="KF386858">
    <property type="protein sequence ID" value="AGZ15456.1"/>
    <property type="molecule type" value="Genomic_DNA"/>
</dbReference>
<reference evidence="4" key="1">
    <citation type="submission" date="2013-07" db="EMBL/GenBank/DDBJ databases">
        <authorList>
            <person name="Du Y.H."/>
            <person name="Wang Y.M."/>
            <person name="Tao M.F."/>
            <person name="Deng Z.X."/>
            <person name="Lin S.J."/>
        </authorList>
    </citation>
    <scope>NUCLEOTIDE SEQUENCE</scope>
    <source>
        <strain evidence="4">MK498-98F14</strain>
    </source>
</reference>
<protein>
    <submittedName>
        <fullName evidence="4">Putative peptide synthetase</fullName>
    </submittedName>
</protein>
<evidence type="ECO:0000259" key="3">
    <source>
        <dbReference type="PROSITE" id="PS50075"/>
    </source>
</evidence>
<accession>X2CTY2</accession>
<feature type="domain" description="Carrier" evidence="3">
    <location>
        <begin position="1"/>
        <end position="73"/>
    </location>
</feature>
<dbReference type="InterPro" id="IPR009081">
    <property type="entry name" value="PP-bd_ACP"/>
</dbReference>
<dbReference type="SMART" id="SM00823">
    <property type="entry name" value="PKS_PP"/>
    <property type="match status" value="1"/>
</dbReference>
<dbReference type="Gene3D" id="1.10.1200.10">
    <property type="entry name" value="ACP-like"/>
    <property type="match status" value="1"/>
</dbReference>
<dbReference type="Pfam" id="PF00550">
    <property type="entry name" value="PP-binding"/>
    <property type="match status" value="1"/>
</dbReference>
<keyword evidence="1" id="KW-0596">Phosphopantetheine</keyword>
<sequence>MMIAERVRTIWCRELQRDDISDDDNFFALGGQSVIMARIQGAFIEELDLEVPVDQMFLNPTVASISAYIESLGATTQ</sequence>
<dbReference type="PROSITE" id="PS50075">
    <property type="entry name" value="CARRIER"/>
    <property type="match status" value="1"/>
</dbReference>